<evidence type="ECO:0000313" key="3">
    <source>
        <dbReference type="Proteomes" id="UP000823749"/>
    </source>
</evidence>
<evidence type="ECO:0000313" key="2">
    <source>
        <dbReference type="EMBL" id="KAG5530096.1"/>
    </source>
</evidence>
<dbReference type="AlphaFoldDB" id="A0AAV6IN10"/>
<keyword evidence="3" id="KW-1185">Reference proteome</keyword>
<sequence>MLVMTPYPGTKPAAKSAADGVHRPVMTSWQEGFGDCGVIQNQRAVLKEMVGSVATKSGLASRLLPMTLPAGP</sequence>
<accession>A0AAV6IN10</accession>
<dbReference type="Proteomes" id="UP000823749">
    <property type="component" value="Chromosome 10"/>
</dbReference>
<evidence type="ECO:0000256" key="1">
    <source>
        <dbReference type="SAM" id="MobiDB-lite"/>
    </source>
</evidence>
<name>A0AAV6IN10_9ERIC</name>
<comment type="caution">
    <text evidence="2">The sequence shown here is derived from an EMBL/GenBank/DDBJ whole genome shotgun (WGS) entry which is preliminary data.</text>
</comment>
<gene>
    <name evidence="2" type="ORF">RHGRI_030457</name>
</gene>
<proteinExistence type="predicted"/>
<protein>
    <submittedName>
        <fullName evidence="2">Uncharacterized protein</fullName>
    </submittedName>
</protein>
<feature type="region of interest" description="Disordered" evidence="1">
    <location>
        <begin position="1"/>
        <end position="20"/>
    </location>
</feature>
<reference evidence="2" key="1">
    <citation type="submission" date="2020-08" db="EMBL/GenBank/DDBJ databases">
        <title>Plant Genome Project.</title>
        <authorList>
            <person name="Zhang R.-G."/>
        </authorList>
    </citation>
    <scope>NUCLEOTIDE SEQUENCE</scope>
    <source>
        <strain evidence="2">WSP0</strain>
        <tissue evidence="2">Leaf</tissue>
    </source>
</reference>
<organism evidence="2 3">
    <name type="scientific">Rhododendron griersonianum</name>
    <dbReference type="NCBI Taxonomy" id="479676"/>
    <lineage>
        <taxon>Eukaryota</taxon>
        <taxon>Viridiplantae</taxon>
        <taxon>Streptophyta</taxon>
        <taxon>Embryophyta</taxon>
        <taxon>Tracheophyta</taxon>
        <taxon>Spermatophyta</taxon>
        <taxon>Magnoliopsida</taxon>
        <taxon>eudicotyledons</taxon>
        <taxon>Gunneridae</taxon>
        <taxon>Pentapetalae</taxon>
        <taxon>asterids</taxon>
        <taxon>Ericales</taxon>
        <taxon>Ericaceae</taxon>
        <taxon>Ericoideae</taxon>
        <taxon>Rhodoreae</taxon>
        <taxon>Rhododendron</taxon>
    </lineage>
</organism>
<dbReference type="EMBL" id="JACTNZ010000010">
    <property type="protein sequence ID" value="KAG5530096.1"/>
    <property type="molecule type" value="Genomic_DNA"/>
</dbReference>